<dbReference type="Pfam" id="PF13874">
    <property type="entry name" value="Nup54"/>
    <property type="match status" value="1"/>
</dbReference>
<keyword evidence="2" id="KW-0813">Transport</keyword>
<comment type="caution">
    <text evidence="8">The sequence shown here is derived from an EMBL/GenBank/DDBJ whole genome shotgun (WGS) entry which is preliminary data.</text>
</comment>
<evidence type="ECO:0000256" key="3">
    <source>
        <dbReference type="ARBA" id="ARBA00023132"/>
    </source>
</evidence>
<dbReference type="PANTHER" id="PTHR13000">
    <property type="entry name" value="NUCLEOPORIN P54"/>
    <property type="match status" value="1"/>
</dbReference>
<protein>
    <submittedName>
        <fullName evidence="8">Nucleoporin nup57</fullName>
    </submittedName>
</protein>
<keyword evidence="4" id="KW-0539">Nucleus</keyword>
<evidence type="ECO:0000313" key="8">
    <source>
        <dbReference type="EMBL" id="KAK5096963.1"/>
    </source>
</evidence>
<sequence length="420" mass="46872">MSLFGGGNTGVTTAQQQSGGLFGTSQNKPTFSFGQSSSQPSQSGGLFGMSTQQPTQSGGLFGTSTQQQQQQQQQPTQSGGLFGTSTQQPQQSGGLFGATQNQQAGTSLFGQSNAANQSQQQQTQRPLDQTLRFGFGESQQTLAQAHESKDPWWQEGRGMGVYRSIPEQMTMIKDKWDPAQLASPLRTYLYQHVQSEAEALKYVPGPNDNGNKWEAAVQRRPGPEWVPVLARGFSELGVRANMQLATIKRCNMMLNEINTSLDIQLDVHRQKVAARLAESRRRHKAISQRTLALAVKVQTLKNRGYVMDNAEEELKSKLAKLESEVLDPSLNAREQEIWARMLGIRERARHLKAEMEKLEPVAQNEEPLLDDDTVKAARKTLSHYDTQLQHLQKELRLVQEEYADWETAGNGSRSDRLRMR</sequence>
<dbReference type="Gene3D" id="1.20.5.490">
    <property type="entry name" value="Single helix bin"/>
    <property type="match status" value="1"/>
</dbReference>
<comment type="subcellular location">
    <subcellularLocation>
        <location evidence="1">Nucleus</location>
        <location evidence="1">Nuclear pore complex</location>
    </subcellularLocation>
</comment>
<keyword evidence="9" id="KW-1185">Reference proteome</keyword>
<evidence type="ECO:0000256" key="1">
    <source>
        <dbReference type="ARBA" id="ARBA00004567"/>
    </source>
</evidence>
<proteinExistence type="predicted"/>
<feature type="coiled-coil region" evidence="5">
    <location>
        <begin position="374"/>
        <end position="408"/>
    </location>
</feature>
<evidence type="ECO:0000256" key="2">
    <source>
        <dbReference type="ARBA" id="ARBA00022448"/>
    </source>
</evidence>
<keyword evidence="3" id="KW-0653">Protein transport</keyword>
<evidence type="ECO:0000256" key="6">
    <source>
        <dbReference type="SAM" id="MobiDB-lite"/>
    </source>
</evidence>
<evidence type="ECO:0000259" key="7">
    <source>
        <dbReference type="Pfam" id="PF13874"/>
    </source>
</evidence>
<feature type="compositionally biased region" description="Polar residues" evidence="6">
    <location>
        <begin position="10"/>
        <end position="30"/>
    </location>
</feature>
<evidence type="ECO:0000313" key="9">
    <source>
        <dbReference type="Proteomes" id="UP001345013"/>
    </source>
</evidence>
<keyword evidence="5" id="KW-0175">Coiled coil</keyword>
<organism evidence="8 9">
    <name type="scientific">Lithohypha guttulata</name>
    <dbReference type="NCBI Taxonomy" id="1690604"/>
    <lineage>
        <taxon>Eukaryota</taxon>
        <taxon>Fungi</taxon>
        <taxon>Dikarya</taxon>
        <taxon>Ascomycota</taxon>
        <taxon>Pezizomycotina</taxon>
        <taxon>Eurotiomycetes</taxon>
        <taxon>Chaetothyriomycetidae</taxon>
        <taxon>Chaetothyriales</taxon>
        <taxon>Trichomeriaceae</taxon>
        <taxon>Lithohypha</taxon>
    </lineage>
</organism>
<feature type="domain" description="Nucleoporin Nup54 alpha-helical" evidence="7">
    <location>
        <begin position="205"/>
        <end position="341"/>
    </location>
</feature>
<dbReference type="InterPro" id="IPR025712">
    <property type="entry name" value="Nup54_alpha-helical_dom"/>
</dbReference>
<dbReference type="PANTHER" id="PTHR13000:SF0">
    <property type="entry name" value="NUCLEOPORIN P54"/>
    <property type="match status" value="1"/>
</dbReference>
<dbReference type="InterPro" id="IPR025574">
    <property type="entry name" value="Nucleoporin_FG_rpt"/>
</dbReference>
<dbReference type="Proteomes" id="UP001345013">
    <property type="component" value="Unassembled WGS sequence"/>
</dbReference>
<dbReference type="InterPro" id="IPR024864">
    <property type="entry name" value="Nup54/Nup57/Nup44"/>
</dbReference>
<gene>
    <name evidence="8" type="primary">NUP57</name>
    <name evidence="8" type="ORF">LTR24_002404</name>
</gene>
<evidence type="ECO:0000256" key="5">
    <source>
        <dbReference type="SAM" id="Coils"/>
    </source>
</evidence>
<evidence type="ECO:0000256" key="4">
    <source>
        <dbReference type="ARBA" id="ARBA00023242"/>
    </source>
</evidence>
<dbReference type="Pfam" id="PF13634">
    <property type="entry name" value="Nucleoporin_FG"/>
    <property type="match status" value="1"/>
</dbReference>
<name>A0ABR0KHU5_9EURO</name>
<keyword evidence="3" id="KW-0509">mRNA transport</keyword>
<accession>A0ABR0KHU5</accession>
<reference evidence="8 9" key="1">
    <citation type="submission" date="2023-08" db="EMBL/GenBank/DDBJ databases">
        <title>Black Yeasts Isolated from many extreme environments.</title>
        <authorList>
            <person name="Coleine C."/>
            <person name="Stajich J.E."/>
            <person name="Selbmann L."/>
        </authorList>
    </citation>
    <scope>NUCLEOTIDE SEQUENCE [LARGE SCALE GENOMIC DNA]</scope>
    <source>
        <strain evidence="8 9">CCFEE 5885</strain>
    </source>
</reference>
<dbReference type="Gene3D" id="1.20.5.3600">
    <property type="match status" value="1"/>
</dbReference>
<keyword evidence="3" id="KW-0811">Translocation</keyword>
<keyword evidence="3" id="KW-0906">Nuclear pore complex</keyword>
<feature type="region of interest" description="Disordered" evidence="6">
    <location>
        <begin position="1"/>
        <end position="98"/>
    </location>
</feature>
<feature type="compositionally biased region" description="Low complexity" evidence="6">
    <location>
        <begin position="31"/>
        <end position="44"/>
    </location>
</feature>
<feature type="compositionally biased region" description="Low complexity" evidence="6">
    <location>
        <begin position="55"/>
        <end position="93"/>
    </location>
</feature>
<dbReference type="EMBL" id="JAVRRG010000020">
    <property type="protein sequence ID" value="KAK5096963.1"/>
    <property type="molecule type" value="Genomic_DNA"/>
</dbReference>
<dbReference type="Pfam" id="PF18570">
    <property type="entry name" value="Nup54_57_C"/>
    <property type="match status" value="1"/>
</dbReference>